<keyword evidence="1" id="KW-0175">Coiled coil</keyword>
<evidence type="ECO:0000256" key="1">
    <source>
        <dbReference type="SAM" id="Coils"/>
    </source>
</evidence>
<dbReference type="AlphaFoldDB" id="A0AAE0WX32"/>
<keyword evidence="3" id="KW-1185">Reference proteome</keyword>
<evidence type="ECO:0000313" key="2">
    <source>
        <dbReference type="EMBL" id="KAK3679977.1"/>
    </source>
</evidence>
<accession>A0AAE0WX32</accession>
<feature type="coiled-coil region" evidence="1">
    <location>
        <begin position="81"/>
        <end position="108"/>
    </location>
</feature>
<proteinExistence type="predicted"/>
<comment type="caution">
    <text evidence="2">The sequence shown here is derived from an EMBL/GenBank/DDBJ whole genome shotgun (WGS) entry which is preliminary data.</text>
</comment>
<organism evidence="2 3">
    <name type="scientific">Recurvomyces mirabilis</name>
    <dbReference type="NCBI Taxonomy" id="574656"/>
    <lineage>
        <taxon>Eukaryota</taxon>
        <taxon>Fungi</taxon>
        <taxon>Dikarya</taxon>
        <taxon>Ascomycota</taxon>
        <taxon>Pezizomycotina</taxon>
        <taxon>Dothideomycetes</taxon>
        <taxon>Dothideomycetidae</taxon>
        <taxon>Mycosphaerellales</taxon>
        <taxon>Teratosphaeriaceae</taxon>
        <taxon>Recurvomyces</taxon>
    </lineage>
</organism>
<gene>
    <name evidence="2" type="ORF">LTR78_000354</name>
</gene>
<reference evidence="2" key="1">
    <citation type="submission" date="2023-07" db="EMBL/GenBank/DDBJ databases">
        <title>Black Yeasts Isolated from many extreme environments.</title>
        <authorList>
            <person name="Coleine C."/>
            <person name="Stajich J.E."/>
            <person name="Selbmann L."/>
        </authorList>
    </citation>
    <scope>NUCLEOTIDE SEQUENCE</scope>
    <source>
        <strain evidence="2">CCFEE 5485</strain>
    </source>
</reference>
<dbReference type="Proteomes" id="UP001274830">
    <property type="component" value="Unassembled WGS sequence"/>
</dbReference>
<dbReference type="EMBL" id="JAUTXT010000001">
    <property type="protein sequence ID" value="KAK3679977.1"/>
    <property type="molecule type" value="Genomic_DNA"/>
</dbReference>
<name>A0AAE0WX32_9PEZI</name>
<protein>
    <submittedName>
        <fullName evidence="2">Uncharacterized protein</fullName>
    </submittedName>
</protein>
<sequence length="535" mass="59087">MTPLTPADSPSTPRRPSQQAIAFAISVVLSKSEGLSVQEYIRLLRQHIAKGRRENAISSVYRHLDRSSYWRGQYECTKDALRASEGSFVDLQREIEHLKSQLESAKQSAGSNAPKKRKKFVDEDVILVPGSPKRAKRDTSPARGSGATEVSIERDFDFTDVSEIGELLESWHRSSRLTVSGNILMHSLFQMHAVLKGPAKVEPAVLARHLIRTASALPQVMQQAVVVQFASEQSNLNVLKSTLNAAARATTMLIVGVTRLSNLADSIEVHGQVIYACVHMFANLLDLVATASAAEMRKADQINSVLSTNQRPTTSKGKTKTVLPKQVNLKDVPSLNAIVCFLCGIPDLFDPKSDLHRQLFEGFAYCLLNKLGSRLYACNFGRTRGPSIADEIEDQPATNLNHPQTDKDVRQAKLEAPYLIHILSRLMAAAPSHLGSIVRNRKGKTKSITLKNASKANLAIDAKEKLQRTLIICIFGTEGVSAEDPLMDCLKMPGICETSKPLPLPKVKAVDVQEWFKEEVWRIVGWEILGQEDGW</sequence>
<evidence type="ECO:0000313" key="3">
    <source>
        <dbReference type="Proteomes" id="UP001274830"/>
    </source>
</evidence>